<dbReference type="EMBL" id="AMQN01004962">
    <property type="status" value="NOT_ANNOTATED_CDS"/>
    <property type="molecule type" value="Genomic_DNA"/>
</dbReference>
<dbReference type="OrthoDB" id="2789670at2759"/>
<dbReference type="PANTHER" id="PTHR24302:SF15">
    <property type="entry name" value="FATTY-ACID PEROXYGENASE"/>
    <property type="match status" value="1"/>
</dbReference>
<evidence type="ECO:0000256" key="10">
    <source>
        <dbReference type="PIRSR" id="PIRSR602401-1"/>
    </source>
</evidence>
<evidence type="ECO:0000313" key="14">
    <source>
        <dbReference type="EnsemblMetazoa" id="CapteP3202"/>
    </source>
</evidence>
<keyword evidence="15" id="KW-1185">Reference proteome</keyword>
<organism evidence="13">
    <name type="scientific">Capitella teleta</name>
    <name type="common">Polychaete worm</name>
    <dbReference type="NCBI Taxonomy" id="283909"/>
    <lineage>
        <taxon>Eukaryota</taxon>
        <taxon>Metazoa</taxon>
        <taxon>Spiralia</taxon>
        <taxon>Lophotrochozoa</taxon>
        <taxon>Annelida</taxon>
        <taxon>Polychaeta</taxon>
        <taxon>Sedentaria</taxon>
        <taxon>Scolecida</taxon>
        <taxon>Capitellidae</taxon>
        <taxon>Capitella</taxon>
    </lineage>
</organism>
<dbReference type="GO" id="GO:0008395">
    <property type="term" value="F:steroid hydroxylase activity"/>
    <property type="evidence" value="ECO:0007669"/>
    <property type="project" value="TreeGrafter"/>
</dbReference>
<dbReference type="STRING" id="283909.R7V572"/>
<evidence type="ECO:0000256" key="11">
    <source>
        <dbReference type="RuleBase" id="RU000461"/>
    </source>
</evidence>
<dbReference type="HOGENOM" id="CLU_001570_5_2_1"/>
<accession>R7V572</accession>
<reference evidence="15" key="1">
    <citation type="submission" date="2012-12" db="EMBL/GenBank/DDBJ databases">
        <authorList>
            <person name="Hellsten U."/>
            <person name="Grimwood J."/>
            <person name="Chapman J.A."/>
            <person name="Shapiro H."/>
            <person name="Aerts A."/>
            <person name="Otillar R.P."/>
            <person name="Terry A.Y."/>
            <person name="Boore J.L."/>
            <person name="Simakov O."/>
            <person name="Marletaz F."/>
            <person name="Cho S.-J."/>
            <person name="Edsinger-Gonzales E."/>
            <person name="Havlak P."/>
            <person name="Kuo D.-H."/>
            <person name="Larsson T."/>
            <person name="Lv J."/>
            <person name="Arendt D."/>
            <person name="Savage R."/>
            <person name="Osoegawa K."/>
            <person name="de Jong P."/>
            <person name="Lindberg D.R."/>
            <person name="Seaver E.C."/>
            <person name="Weisblat D.A."/>
            <person name="Putnam N.H."/>
            <person name="Grigoriev I.V."/>
            <person name="Rokhsar D.S."/>
        </authorList>
    </citation>
    <scope>NUCLEOTIDE SEQUENCE</scope>
    <source>
        <strain evidence="15">I ESC-2004</strain>
    </source>
</reference>
<dbReference type="GO" id="GO:0005789">
    <property type="term" value="C:endoplasmic reticulum membrane"/>
    <property type="evidence" value="ECO:0007669"/>
    <property type="project" value="UniProtKB-SubCell"/>
</dbReference>
<protein>
    <recommendedName>
        <fullName evidence="16">Cytochrome P450</fullName>
    </recommendedName>
</protein>
<dbReference type="EMBL" id="KB294813">
    <property type="protein sequence ID" value="ELU14018.1"/>
    <property type="molecule type" value="Genomic_DNA"/>
</dbReference>
<keyword evidence="5 10" id="KW-0479">Metal-binding</keyword>
<evidence type="ECO:0000256" key="7">
    <source>
        <dbReference type="ARBA" id="ARBA00023002"/>
    </source>
</evidence>
<gene>
    <name evidence="13" type="ORF">CAPTEDRAFT_3202</name>
</gene>
<sequence>MELPLLGFDLPTWILLFVTAVVLLYRYSTRKFDVLKELGVPGPKAYPFVGTQFKAMTKGVGQADLEYIKKYGKVYAGYSWSTPTLVVADADMLKQILVKDFNYFTNRRKLDGISDKPLNKMMTVVDDDEWRNIRYATTPAFSGEKLRKTTRDINDCAKYLVKNLRKIADEGAVFDAKKSCGSYSADIIARVAFGIDIDSQNDQNHPFVKHMTKTLDFNLFRNPFLLIAAFCPSLLPLARACGLSFLSRDSASYFTDLVNQAINTRKHSRVERHDFLQLMLEAKEMKPSKDGEHTDSKQRKPLTDEEILSNCVVFFLNAFSTIGDTMAMTLYALASNPEVQDKMLAEINDVLGDSMEYTYDLMKNMGYLDMVIDESLRRYNPAPMVDRICSQDVVIKGIKFPKGIVVHVPIYAIHMDPEIWPEPEKFDPERFAPEKKAEMNPFHWIPFGFGPRNCVGRRLALIEMKIALVHLVRNFKITTSEPNQKLLRPRVVVVVVYTEWFLS</sequence>
<feature type="transmembrane region" description="Helical" evidence="12">
    <location>
        <begin position="6"/>
        <end position="27"/>
    </location>
</feature>
<evidence type="ECO:0000256" key="6">
    <source>
        <dbReference type="ARBA" id="ARBA00022848"/>
    </source>
</evidence>
<comment type="subcellular location">
    <subcellularLocation>
        <location evidence="2">Endoplasmic reticulum membrane</location>
        <topology evidence="2">Peripheral membrane protein</topology>
    </subcellularLocation>
    <subcellularLocation>
        <location evidence="1">Microsome membrane</location>
        <topology evidence="1">Peripheral membrane protein</topology>
    </subcellularLocation>
</comment>
<dbReference type="FunCoup" id="R7V572">
    <property type="interactions" value="74"/>
</dbReference>
<feature type="binding site" description="axial binding residue" evidence="10">
    <location>
        <position position="454"/>
    </location>
    <ligand>
        <name>heme</name>
        <dbReference type="ChEBI" id="CHEBI:30413"/>
    </ligand>
    <ligandPart>
        <name>Fe</name>
        <dbReference type="ChEBI" id="CHEBI:18248"/>
    </ligandPart>
</feature>
<dbReference type="AlphaFoldDB" id="R7V572"/>
<comment type="function">
    <text evidence="9">Cytochromes P450 are a group of heme-thiolate monooxygenases. They oxidize a variety of structurally unrelated compounds, including steroids, fatty acids, and xenobiotics.</text>
</comment>
<comment type="cofactor">
    <cofactor evidence="10">
        <name>heme</name>
        <dbReference type="ChEBI" id="CHEBI:30413"/>
    </cofactor>
</comment>
<dbReference type="Pfam" id="PF00067">
    <property type="entry name" value="p450"/>
    <property type="match status" value="1"/>
</dbReference>
<evidence type="ECO:0000313" key="13">
    <source>
        <dbReference type="EMBL" id="ELU14018.1"/>
    </source>
</evidence>
<evidence type="ECO:0000256" key="5">
    <source>
        <dbReference type="ARBA" id="ARBA00022723"/>
    </source>
</evidence>
<evidence type="ECO:0000256" key="9">
    <source>
        <dbReference type="ARBA" id="ARBA00043906"/>
    </source>
</evidence>
<keyword evidence="6" id="KW-0492">Microsome</keyword>
<dbReference type="GO" id="GO:0020037">
    <property type="term" value="F:heme binding"/>
    <property type="evidence" value="ECO:0007669"/>
    <property type="project" value="InterPro"/>
</dbReference>
<keyword evidence="12" id="KW-0472">Membrane</keyword>
<proteinExistence type="inferred from homology"/>
<keyword evidence="12" id="KW-0812">Transmembrane</keyword>
<evidence type="ECO:0000256" key="3">
    <source>
        <dbReference type="ARBA" id="ARBA00010617"/>
    </source>
</evidence>
<keyword evidence="4 10" id="KW-0349">Heme</keyword>
<dbReference type="InterPro" id="IPR001128">
    <property type="entry name" value="Cyt_P450"/>
</dbReference>
<comment type="similarity">
    <text evidence="3 11">Belongs to the cytochrome P450 family.</text>
</comment>
<dbReference type="PROSITE" id="PS00086">
    <property type="entry name" value="CYTOCHROME_P450"/>
    <property type="match status" value="1"/>
</dbReference>
<keyword evidence="6" id="KW-0256">Endoplasmic reticulum</keyword>
<evidence type="ECO:0000256" key="4">
    <source>
        <dbReference type="ARBA" id="ARBA00022617"/>
    </source>
</evidence>
<keyword evidence="7 11" id="KW-0560">Oxidoreductase</keyword>
<dbReference type="GO" id="GO:0016705">
    <property type="term" value="F:oxidoreductase activity, acting on paired donors, with incorporation or reduction of molecular oxygen"/>
    <property type="evidence" value="ECO:0007669"/>
    <property type="project" value="InterPro"/>
</dbReference>
<evidence type="ECO:0000313" key="15">
    <source>
        <dbReference type="Proteomes" id="UP000014760"/>
    </source>
</evidence>
<reference evidence="13 15" key="2">
    <citation type="journal article" date="2013" name="Nature">
        <title>Insights into bilaterian evolution from three spiralian genomes.</title>
        <authorList>
            <person name="Simakov O."/>
            <person name="Marletaz F."/>
            <person name="Cho S.J."/>
            <person name="Edsinger-Gonzales E."/>
            <person name="Havlak P."/>
            <person name="Hellsten U."/>
            <person name="Kuo D.H."/>
            <person name="Larsson T."/>
            <person name="Lv J."/>
            <person name="Arendt D."/>
            <person name="Savage R."/>
            <person name="Osoegawa K."/>
            <person name="de Jong P."/>
            <person name="Grimwood J."/>
            <person name="Chapman J.A."/>
            <person name="Shapiro H."/>
            <person name="Aerts A."/>
            <person name="Otillar R.P."/>
            <person name="Terry A.Y."/>
            <person name="Boore J.L."/>
            <person name="Grigoriev I.V."/>
            <person name="Lindberg D.R."/>
            <person name="Seaver E.C."/>
            <person name="Weisblat D.A."/>
            <person name="Putnam N.H."/>
            <person name="Rokhsar D.S."/>
        </authorList>
    </citation>
    <scope>NUCLEOTIDE SEQUENCE</scope>
    <source>
        <strain evidence="13 15">I ESC-2004</strain>
    </source>
</reference>
<dbReference type="Proteomes" id="UP000014760">
    <property type="component" value="Unassembled WGS sequence"/>
</dbReference>
<dbReference type="SUPFAM" id="SSF48264">
    <property type="entry name" value="Cytochrome P450"/>
    <property type="match status" value="1"/>
</dbReference>
<evidence type="ECO:0000256" key="8">
    <source>
        <dbReference type="ARBA" id="ARBA00023004"/>
    </source>
</evidence>
<dbReference type="InterPro" id="IPR036396">
    <property type="entry name" value="Cyt_P450_sf"/>
</dbReference>
<evidence type="ECO:0000256" key="12">
    <source>
        <dbReference type="SAM" id="Phobius"/>
    </source>
</evidence>
<dbReference type="PRINTS" id="PR00385">
    <property type="entry name" value="P450"/>
</dbReference>
<reference evidence="14" key="3">
    <citation type="submission" date="2015-06" db="UniProtKB">
        <authorList>
            <consortium name="EnsemblMetazoa"/>
        </authorList>
    </citation>
    <scope>IDENTIFICATION</scope>
</reference>
<evidence type="ECO:0008006" key="16">
    <source>
        <dbReference type="Google" id="ProtNLM"/>
    </source>
</evidence>
<dbReference type="InterPro" id="IPR050705">
    <property type="entry name" value="Cytochrome_P450_3A"/>
</dbReference>
<dbReference type="EnsemblMetazoa" id="CapteT3202">
    <property type="protein sequence ID" value="CapteP3202"/>
    <property type="gene ID" value="CapteG3202"/>
</dbReference>
<dbReference type="InterPro" id="IPR017972">
    <property type="entry name" value="Cyt_P450_CS"/>
</dbReference>
<dbReference type="CDD" id="cd11055">
    <property type="entry name" value="CYP3A-like"/>
    <property type="match status" value="1"/>
</dbReference>
<evidence type="ECO:0000256" key="1">
    <source>
        <dbReference type="ARBA" id="ARBA00004174"/>
    </source>
</evidence>
<dbReference type="PRINTS" id="PR00463">
    <property type="entry name" value="EP450I"/>
</dbReference>
<name>R7V572_CAPTE</name>
<dbReference type="InterPro" id="IPR002401">
    <property type="entry name" value="Cyt_P450_E_grp-I"/>
</dbReference>
<dbReference type="PANTHER" id="PTHR24302">
    <property type="entry name" value="CYTOCHROME P450 FAMILY 3"/>
    <property type="match status" value="1"/>
</dbReference>
<keyword evidence="11" id="KW-0503">Monooxygenase</keyword>
<dbReference type="Gene3D" id="1.10.630.10">
    <property type="entry name" value="Cytochrome P450"/>
    <property type="match status" value="1"/>
</dbReference>
<dbReference type="OMA" id="MHHDERI"/>
<dbReference type="GO" id="GO:0005506">
    <property type="term" value="F:iron ion binding"/>
    <property type="evidence" value="ECO:0007669"/>
    <property type="project" value="InterPro"/>
</dbReference>
<dbReference type="FunFam" id="1.10.630.10:FF:000042">
    <property type="entry name" value="Cytochrome P450"/>
    <property type="match status" value="1"/>
</dbReference>
<evidence type="ECO:0000256" key="2">
    <source>
        <dbReference type="ARBA" id="ARBA00004406"/>
    </source>
</evidence>
<keyword evidence="12" id="KW-1133">Transmembrane helix</keyword>
<feature type="transmembrane region" description="Helical" evidence="12">
    <location>
        <begin position="219"/>
        <end position="238"/>
    </location>
</feature>
<keyword evidence="8 10" id="KW-0408">Iron</keyword>